<dbReference type="OrthoDB" id="2353937at2"/>
<reference evidence="8 9" key="1">
    <citation type="submission" date="2006-03" db="EMBL/GenBank/DDBJ databases">
        <title>Complete sequence of Methylobacillus flagellatus KT.</title>
        <authorList>
            <consortium name="US DOE Joint Genome Institute"/>
            <person name="Copeland A."/>
            <person name="Lucas S."/>
            <person name="Lapidus A."/>
            <person name="Barry K."/>
            <person name="Detter J.C."/>
            <person name="Glavina del Rio T."/>
            <person name="Hammon N."/>
            <person name="Israni S."/>
            <person name="Dalin E."/>
            <person name="Tice H."/>
            <person name="Pitluck S."/>
            <person name="Brettin T."/>
            <person name="Bruce D."/>
            <person name="Han C."/>
            <person name="Tapia R."/>
            <person name="Saunders E."/>
            <person name="Gilna P."/>
            <person name="Schmutz J."/>
            <person name="Larimer F."/>
            <person name="Land M."/>
            <person name="Kyrpides N."/>
            <person name="Anderson I."/>
            <person name="Richardson P."/>
        </authorList>
    </citation>
    <scope>NUCLEOTIDE SEQUENCE [LARGE SCALE GENOMIC DNA]</scope>
    <source>
        <strain evidence="9">KT / ATCC 51484 / DSM 6875</strain>
    </source>
</reference>
<evidence type="ECO:0000256" key="1">
    <source>
        <dbReference type="ARBA" id="ARBA00004651"/>
    </source>
</evidence>
<keyword evidence="2" id="KW-1003">Cell membrane</keyword>
<evidence type="ECO:0000256" key="3">
    <source>
        <dbReference type="ARBA" id="ARBA00022692"/>
    </source>
</evidence>
<name>Q1H1D9_METFK</name>
<protein>
    <submittedName>
        <fullName evidence="8">Copper resistance D</fullName>
    </submittedName>
</protein>
<comment type="subcellular location">
    <subcellularLocation>
        <location evidence="1">Cell membrane</location>
        <topology evidence="1">Multi-pass membrane protein</topology>
    </subcellularLocation>
</comment>
<feature type="transmembrane region" description="Helical" evidence="6">
    <location>
        <begin position="46"/>
        <end position="67"/>
    </location>
</feature>
<evidence type="ECO:0000256" key="6">
    <source>
        <dbReference type="SAM" id="Phobius"/>
    </source>
</evidence>
<dbReference type="GO" id="GO:0006825">
    <property type="term" value="P:copper ion transport"/>
    <property type="evidence" value="ECO:0007669"/>
    <property type="project" value="InterPro"/>
</dbReference>
<keyword evidence="9" id="KW-1185">Reference proteome</keyword>
<dbReference type="eggNOG" id="ENOG5034BCM">
    <property type="taxonomic scope" value="Bacteria"/>
</dbReference>
<dbReference type="InterPro" id="IPR008457">
    <property type="entry name" value="Cu-R_CopD_dom"/>
</dbReference>
<dbReference type="PANTHER" id="PTHR34820:SF4">
    <property type="entry name" value="INNER MEMBRANE PROTEIN YEBZ"/>
    <property type="match status" value="1"/>
</dbReference>
<feature type="domain" description="Copper resistance protein D" evidence="7">
    <location>
        <begin position="176"/>
        <end position="268"/>
    </location>
</feature>
<evidence type="ECO:0000256" key="5">
    <source>
        <dbReference type="ARBA" id="ARBA00023136"/>
    </source>
</evidence>
<dbReference type="EMBL" id="CP000284">
    <property type="protein sequence ID" value="ABE49698.1"/>
    <property type="molecule type" value="Genomic_DNA"/>
</dbReference>
<evidence type="ECO:0000256" key="4">
    <source>
        <dbReference type="ARBA" id="ARBA00022989"/>
    </source>
</evidence>
<keyword evidence="4 6" id="KW-1133">Transmembrane helix</keyword>
<dbReference type="KEGG" id="mfa:Mfla_1430"/>
<evidence type="ECO:0000256" key="2">
    <source>
        <dbReference type="ARBA" id="ARBA00022475"/>
    </source>
</evidence>
<dbReference type="Pfam" id="PF05425">
    <property type="entry name" value="CopD"/>
    <property type="match status" value="1"/>
</dbReference>
<feature type="transmembrane region" description="Helical" evidence="6">
    <location>
        <begin position="178"/>
        <end position="200"/>
    </location>
</feature>
<evidence type="ECO:0000313" key="8">
    <source>
        <dbReference type="EMBL" id="ABE49698.1"/>
    </source>
</evidence>
<keyword evidence="5 6" id="KW-0472">Membrane</keyword>
<feature type="transmembrane region" description="Helical" evidence="6">
    <location>
        <begin position="251"/>
        <end position="271"/>
    </location>
</feature>
<dbReference type="STRING" id="265072.Mfla_1430"/>
<keyword evidence="3 6" id="KW-0812">Transmembrane</keyword>
<evidence type="ECO:0000259" key="7">
    <source>
        <dbReference type="Pfam" id="PF05425"/>
    </source>
</evidence>
<evidence type="ECO:0000313" key="9">
    <source>
        <dbReference type="Proteomes" id="UP000002440"/>
    </source>
</evidence>
<dbReference type="HOGENOM" id="CLU_972569_0_0_4"/>
<dbReference type="GO" id="GO:0005886">
    <property type="term" value="C:plasma membrane"/>
    <property type="evidence" value="ECO:0007669"/>
    <property type="project" value="UniProtKB-SubCell"/>
</dbReference>
<feature type="transmembrane region" description="Helical" evidence="6">
    <location>
        <begin position="117"/>
        <end position="138"/>
    </location>
</feature>
<dbReference type="Proteomes" id="UP000002440">
    <property type="component" value="Chromosome"/>
</dbReference>
<gene>
    <name evidence="8" type="ordered locus">Mfla_1430</name>
</gene>
<dbReference type="PANTHER" id="PTHR34820">
    <property type="entry name" value="INNER MEMBRANE PROTEIN YEBZ"/>
    <property type="match status" value="1"/>
</dbReference>
<dbReference type="RefSeq" id="WP_011479652.1">
    <property type="nucleotide sequence ID" value="NC_007947.1"/>
</dbReference>
<feature type="transmembrane region" description="Helical" evidence="6">
    <location>
        <begin position="14"/>
        <end position="34"/>
    </location>
</feature>
<feature type="transmembrane region" description="Helical" evidence="6">
    <location>
        <begin position="87"/>
        <end position="110"/>
    </location>
</feature>
<feature type="transmembrane region" description="Helical" evidence="6">
    <location>
        <begin position="212"/>
        <end position="231"/>
    </location>
</feature>
<sequence length="274" mass="29956">MPTVFDHAHLLDGALARACAYLALAVLAGMQLWEWRFSHSLVWRRYLNWGALALGSMALLFALNSAALNDGDVFNVAAMPVASPADMLALVRFSVFGQAWLAYWLSLLLAVFCRPAWLAMLLALALASHAGELGMASLAYWTDLLHMGCALLWLGGMSLMLVFRLADTAWISPPDLGFFSRLALPVFLLTLVSGAARAWLQYADEGGLAWTYAAMLGLKLAAVAAIAACAWRLRRLLRQPRFSMAVYDNGLTLEFFFALVLLLFTALLTQLPPG</sequence>
<dbReference type="InterPro" id="IPR032694">
    <property type="entry name" value="CopC/D"/>
</dbReference>
<proteinExistence type="predicted"/>
<accession>Q1H1D9</accession>
<organism evidence="8 9">
    <name type="scientific">Methylobacillus flagellatus (strain ATCC 51484 / DSM 6875 / VKM B-1610 / KT)</name>
    <dbReference type="NCBI Taxonomy" id="265072"/>
    <lineage>
        <taxon>Bacteria</taxon>
        <taxon>Pseudomonadati</taxon>
        <taxon>Pseudomonadota</taxon>
        <taxon>Betaproteobacteria</taxon>
        <taxon>Nitrosomonadales</taxon>
        <taxon>Methylophilaceae</taxon>
        <taxon>Methylobacillus</taxon>
    </lineage>
</organism>
<dbReference type="AlphaFoldDB" id="Q1H1D9"/>
<feature type="transmembrane region" description="Helical" evidence="6">
    <location>
        <begin position="144"/>
        <end position="166"/>
    </location>
</feature>